<geneLocation type="plasmid" evidence="2">
    <name>III</name>
</geneLocation>
<dbReference type="HOGENOM" id="CLU_2524126_0_0_5"/>
<organism evidence="1 2">
    <name type="scientific">Neorhizobium galegae bv. officinalis bv. officinalis str. HAMBI 1141</name>
    <dbReference type="NCBI Taxonomy" id="1028801"/>
    <lineage>
        <taxon>Bacteria</taxon>
        <taxon>Pseudomonadati</taxon>
        <taxon>Pseudomonadota</taxon>
        <taxon>Alphaproteobacteria</taxon>
        <taxon>Hyphomicrobiales</taxon>
        <taxon>Rhizobiaceae</taxon>
        <taxon>Rhizobium/Agrobacterium group</taxon>
        <taxon>Neorhizobium</taxon>
    </lineage>
</organism>
<keyword evidence="1" id="KW-0614">Plasmid</keyword>
<dbReference type="KEGG" id="ngl:RG1141_PB01260"/>
<protein>
    <submittedName>
        <fullName evidence="1">Uncharacterized protein</fullName>
    </submittedName>
</protein>
<proteinExistence type="predicted"/>
<evidence type="ECO:0000313" key="2">
    <source>
        <dbReference type="Proteomes" id="UP000028186"/>
    </source>
</evidence>
<accession>A0A068TK07</accession>
<dbReference type="Proteomes" id="UP000028186">
    <property type="component" value="Plasmid pHAMBI1141b"/>
</dbReference>
<gene>
    <name evidence="1" type="ORF">RG1141_PB01260</name>
</gene>
<evidence type="ECO:0000313" key="1">
    <source>
        <dbReference type="EMBL" id="CDN58474.1"/>
    </source>
</evidence>
<name>A0A068TK07_NEOGA</name>
<reference evidence="2" key="1">
    <citation type="journal article" date="2014" name="BMC Genomics">
        <title>Genome sequencing of two Neorhizobium galegae strains reveals a noeT gene responsible for the unusual acetylation of the nodulation factors.</title>
        <authorList>
            <person name="Osterman J."/>
            <person name="Marsh J."/>
            <person name="Laine P.K."/>
            <person name="Zeng Z."/>
            <person name="Alatalo E."/>
            <person name="Sullivan J.T."/>
            <person name="Young J.P."/>
            <person name="Thomas-Oates J."/>
            <person name="Paulin L."/>
            <person name="Lindstrom K."/>
        </authorList>
    </citation>
    <scope>NUCLEOTIDE SEQUENCE [LARGE SCALE GENOMIC DNA]</scope>
    <source>
        <strain evidence="2">HAMBI 1141</strain>
        <plasmid evidence="2">III</plasmid>
    </source>
</reference>
<sequence length="84" mass="9389">MLLETWRQKGVVYIVGYKDSGGVMFVHTNAWRRITSHLQSRLALAAYCPIGSKFGSGRLDIGGRIGPVFGAVVDGRWQKRKETH</sequence>
<dbReference type="EMBL" id="HG938357">
    <property type="protein sequence ID" value="CDN58474.1"/>
    <property type="molecule type" value="Genomic_DNA"/>
</dbReference>
<dbReference type="AlphaFoldDB" id="A0A068TK07"/>